<dbReference type="InterPro" id="IPR006016">
    <property type="entry name" value="UspA"/>
</dbReference>
<organism evidence="3 4">
    <name type="scientific">Desulfotignum balticum</name>
    <dbReference type="NCBI Taxonomy" id="115781"/>
    <lineage>
        <taxon>Bacteria</taxon>
        <taxon>Pseudomonadati</taxon>
        <taxon>Thermodesulfobacteriota</taxon>
        <taxon>Desulfobacteria</taxon>
        <taxon>Desulfobacterales</taxon>
        <taxon>Desulfobacteraceae</taxon>
        <taxon>Desulfotignum</taxon>
    </lineage>
</organism>
<evidence type="ECO:0000259" key="2">
    <source>
        <dbReference type="Pfam" id="PF00582"/>
    </source>
</evidence>
<comment type="similarity">
    <text evidence="1">Belongs to the universal stress protein A family.</text>
</comment>
<reference evidence="3" key="1">
    <citation type="submission" date="2020-07" db="EMBL/GenBank/DDBJ databases">
        <title>Severe corrosion of carbon steel in oil field produced water can be linked to methanogenic archaea containing a special type of NiFe hydrogenase.</title>
        <authorList>
            <person name="Lahme S."/>
            <person name="Mand J."/>
            <person name="Longwell J."/>
            <person name="Smith R."/>
            <person name="Enning D."/>
        </authorList>
    </citation>
    <scope>NUCLEOTIDE SEQUENCE</scope>
    <source>
        <strain evidence="3">MIC098Bin6</strain>
    </source>
</reference>
<dbReference type="InterPro" id="IPR014729">
    <property type="entry name" value="Rossmann-like_a/b/a_fold"/>
</dbReference>
<dbReference type="Gene3D" id="3.40.50.620">
    <property type="entry name" value="HUPs"/>
    <property type="match status" value="1"/>
</dbReference>
<evidence type="ECO:0000313" key="4">
    <source>
        <dbReference type="Proteomes" id="UP000706172"/>
    </source>
</evidence>
<proteinExistence type="inferred from homology"/>
<name>A0A931CYE7_9BACT</name>
<sequence>MDTNKILIAADGSENAERAIDYVTDILQGAAGFHIKLLSIEHLPDRDFFADDTAWKDACVKNREKLIAFLAHGKERLTKSGIPEKQVQTDYVESCHSPLAEKPDYCSRGTSIALDILHVAKTEGFKTVVIGRRGVSKAEEFMFGSVSNRIIHAGSDCTIWVVQ</sequence>
<dbReference type="CDD" id="cd00293">
    <property type="entry name" value="USP-like"/>
    <property type="match status" value="1"/>
</dbReference>
<dbReference type="PRINTS" id="PR01438">
    <property type="entry name" value="UNVRSLSTRESS"/>
</dbReference>
<dbReference type="InterPro" id="IPR006015">
    <property type="entry name" value="Universal_stress_UspA"/>
</dbReference>
<feature type="domain" description="UspA" evidence="2">
    <location>
        <begin position="4"/>
        <end position="162"/>
    </location>
</feature>
<evidence type="ECO:0000313" key="3">
    <source>
        <dbReference type="EMBL" id="MBG0779684.1"/>
    </source>
</evidence>
<dbReference type="Proteomes" id="UP000706172">
    <property type="component" value="Unassembled WGS sequence"/>
</dbReference>
<dbReference type="EMBL" id="JACCQK010000406">
    <property type="protein sequence ID" value="MBG0779684.1"/>
    <property type="molecule type" value="Genomic_DNA"/>
</dbReference>
<gene>
    <name evidence="3" type="ORF">H0S81_07135</name>
</gene>
<protein>
    <submittedName>
        <fullName evidence="3">Universal stress protein</fullName>
    </submittedName>
</protein>
<dbReference type="Pfam" id="PF00582">
    <property type="entry name" value="Usp"/>
    <property type="match status" value="1"/>
</dbReference>
<dbReference type="SUPFAM" id="SSF52402">
    <property type="entry name" value="Adenine nucleotide alpha hydrolases-like"/>
    <property type="match status" value="1"/>
</dbReference>
<comment type="caution">
    <text evidence="3">The sequence shown here is derived from an EMBL/GenBank/DDBJ whole genome shotgun (WGS) entry which is preliminary data.</text>
</comment>
<dbReference type="AlphaFoldDB" id="A0A931CYE7"/>
<accession>A0A931CYE7</accession>
<evidence type="ECO:0000256" key="1">
    <source>
        <dbReference type="ARBA" id="ARBA00008791"/>
    </source>
</evidence>